<dbReference type="KEGG" id="ccz:CCALI_02410"/>
<dbReference type="InterPro" id="IPR044000">
    <property type="entry name" value="Phage_tube_2"/>
</dbReference>
<dbReference type="EMBL" id="HF951689">
    <property type="protein sequence ID" value="CCW36214.1"/>
    <property type="molecule type" value="Genomic_DNA"/>
</dbReference>
<dbReference type="RefSeq" id="WP_016483728.1">
    <property type="nucleotide sequence ID" value="NC_021487.1"/>
</dbReference>
<organism evidence="1 2">
    <name type="scientific">Chthonomonas calidirosea (strain DSM 23976 / ICMP 18418 / T49)</name>
    <dbReference type="NCBI Taxonomy" id="1303518"/>
    <lineage>
        <taxon>Bacteria</taxon>
        <taxon>Bacillati</taxon>
        <taxon>Armatimonadota</taxon>
        <taxon>Chthonomonadia</taxon>
        <taxon>Chthonomonadales</taxon>
        <taxon>Chthonomonadaceae</taxon>
        <taxon>Chthonomonas</taxon>
    </lineage>
</organism>
<accession>S0EWR9</accession>
<gene>
    <name evidence="1" type="ORF">CCALI_02410</name>
</gene>
<reference evidence="1" key="1">
    <citation type="submission" date="2013-03" db="EMBL/GenBank/DDBJ databases">
        <authorList>
            <person name="Stott M."/>
        </authorList>
    </citation>
    <scope>NUCLEOTIDE SEQUENCE</scope>
    <source>
        <strain evidence="1">T49</strain>
    </source>
</reference>
<dbReference type="AlphaFoldDB" id="S0EWR9"/>
<dbReference type="InParanoid" id="S0EWR9"/>
<keyword evidence="2" id="KW-1185">Reference proteome</keyword>
<name>S0EWR9_CHTCT</name>
<dbReference type="Proteomes" id="UP000014227">
    <property type="component" value="Chromosome I"/>
</dbReference>
<evidence type="ECO:0000313" key="1">
    <source>
        <dbReference type="EMBL" id="CCW36214.1"/>
    </source>
</evidence>
<protein>
    <submittedName>
        <fullName evidence="1">Uncharacterized protein</fullName>
    </submittedName>
</protein>
<proteinExistence type="predicted"/>
<evidence type="ECO:0000313" key="2">
    <source>
        <dbReference type="Proteomes" id="UP000014227"/>
    </source>
</evidence>
<dbReference type="STRING" id="454171.CP488_01682"/>
<sequence length="412" mass="43372">MAYTGITSAVGLAIESYFCQPPLSSTNPATVGIAGTNPLRYMMVEPGGGFAGEAELSLGAEVDGDIQLLRAPIVGRRYQGAFRFYADPENLFYPLLGVFGRDIASTQQAASSTNPAVYQHQFLPGRQIPSFSVEEDIGDGTWARLSTGVLVQKLELQLARLFTAEVTFLAHRQLPNRYPDGNGHFVDYFFGSTPTLLPPAMGGNGSLTVVRTPPPPSFVDVSANGGGPFVFAEIGYGTQAGFASAWLQVDGNPIAINLLEGSRILFEREIQSVLVAGSGYDPGAAVVNRFLCSGRLVCLYDAMDLPEAALAARQVSLNFAVTGVGIGSTGLSYHMEVHLPNLRILRAPLPLTEGMLAIDADFVGLRDPILGYAAKVTLVNTVNAAILGGQFGSGGGSSSIAGFSNGIGWIST</sequence>
<dbReference type="Pfam" id="PF18906">
    <property type="entry name" value="Phage_tube_2"/>
    <property type="match status" value="1"/>
</dbReference>
<dbReference type="PATRIC" id="fig|1303518.3.peg.2511"/>
<reference evidence="1" key="2">
    <citation type="submission" date="2013-06" db="EMBL/GenBank/DDBJ databases">
        <title>Genome sequence of Chthonomonas calidirosea, the first sequenced genome from the Armatimonadetes phylum (formally candidate division OP10).</title>
        <authorList>
            <person name="Lee K.C.Y."/>
            <person name="Morgan X.C."/>
            <person name="Dunfield P.F."/>
            <person name="Tamas I."/>
            <person name="Houghton K.M."/>
            <person name="Vyssotski M."/>
            <person name="Ryan J.L.J."/>
            <person name="Lagutin K."/>
            <person name="McDonald I.R."/>
            <person name="Stott M.B."/>
        </authorList>
    </citation>
    <scope>NUCLEOTIDE SEQUENCE</scope>
    <source>
        <strain evidence="1">T49</strain>
    </source>
</reference>
<dbReference type="HOGENOM" id="CLU_666822_0_0_0"/>